<comment type="function">
    <text evidence="8">The phosphoenolpyruvate-dependent sugar phosphotransferase system (PTS), a major carbohydrate active -transport system, catalyzes the phosphorylation of incoming sugar substrates concomitant with their translocation across the cell membrane.</text>
</comment>
<dbReference type="PANTHER" id="PTHR33989">
    <property type="match status" value="1"/>
</dbReference>
<evidence type="ECO:0000256" key="2">
    <source>
        <dbReference type="ARBA" id="ARBA00022448"/>
    </source>
</evidence>
<feature type="transmembrane region" description="Helical" evidence="9">
    <location>
        <begin position="27"/>
        <end position="49"/>
    </location>
</feature>
<evidence type="ECO:0000256" key="5">
    <source>
        <dbReference type="ARBA" id="ARBA00022692"/>
    </source>
</evidence>
<evidence type="ECO:0000259" key="10">
    <source>
        <dbReference type="PROSITE" id="PS51105"/>
    </source>
</evidence>
<evidence type="ECO:0000313" key="11">
    <source>
        <dbReference type="EMBL" id="TZE83030.1"/>
    </source>
</evidence>
<evidence type="ECO:0000256" key="3">
    <source>
        <dbReference type="ARBA" id="ARBA00022475"/>
    </source>
</evidence>
<feature type="transmembrane region" description="Helical" evidence="9">
    <location>
        <begin position="230"/>
        <end position="249"/>
    </location>
</feature>
<feature type="transmembrane region" description="Helical" evidence="9">
    <location>
        <begin position="69"/>
        <end position="94"/>
    </location>
</feature>
<feature type="transmembrane region" description="Helical" evidence="9">
    <location>
        <begin position="184"/>
        <end position="210"/>
    </location>
</feature>
<protein>
    <recommendedName>
        <fullName evidence="8">Permease IIC component</fullName>
    </recommendedName>
</protein>
<dbReference type="GO" id="GO:1901264">
    <property type="term" value="P:carbohydrate derivative transport"/>
    <property type="evidence" value="ECO:0007669"/>
    <property type="project" value="TreeGrafter"/>
</dbReference>
<dbReference type="EMBL" id="VTPS01000003">
    <property type="protein sequence ID" value="TZE83030.1"/>
    <property type="molecule type" value="Genomic_DNA"/>
</dbReference>
<keyword evidence="6 9" id="KW-1133">Transmembrane helix</keyword>
<feature type="domain" description="PTS EIIC type-3" evidence="10">
    <location>
        <begin position="4"/>
        <end position="416"/>
    </location>
</feature>
<proteinExistence type="predicted"/>
<dbReference type="InterPro" id="IPR004501">
    <property type="entry name" value="PTS_EIIC_3"/>
</dbReference>
<dbReference type="PIRSF" id="PIRSF006351">
    <property type="entry name" value="PTS_EIIC-Cellobiose"/>
    <property type="match status" value="1"/>
</dbReference>
<feature type="transmembrane region" description="Helical" evidence="9">
    <location>
        <begin position="142"/>
        <end position="163"/>
    </location>
</feature>
<dbReference type="InterPro" id="IPR003352">
    <property type="entry name" value="PTS_EIIC"/>
</dbReference>
<keyword evidence="7 8" id="KW-0472">Membrane</keyword>
<feature type="transmembrane region" description="Helical" evidence="9">
    <location>
        <begin position="101"/>
        <end position="122"/>
    </location>
</feature>
<dbReference type="PANTHER" id="PTHR33989:SF11">
    <property type="entry name" value="LICHENAN PERMEASE IIC COMPONENT"/>
    <property type="match status" value="1"/>
</dbReference>
<feature type="transmembrane region" description="Helical" evidence="9">
    <location>
        <begin position="323"/>
        <end position="342"/>
    </location>
</feature>
<evidence type="ECO:0000256" key="9">
    <source>
        <dbReference type="SAM" id="Phobius"/>
    </source>
</evidence>
<feature type="transmembrane region" description="Helical" evidence="9">
    <location>
        <begin position="399"/>
        <end position="417"/>
    </location>
</feature>
<comment type="caution">
    <text evidence="11">The sequence shown here is derived from an EMBL/GenBank/DDBJ whole genome shotgun (WGS) entry which is preliminary data.</text>
</comment>
<accession>A0A5D8QE95</accession>
<evidence type="ECO:0000256" key="4">
    <source>
        <dbReference type="ARBA" id="ARBA00022597"/>
    </source>
</evidence>
<dbReference type="GO" id="GO:0009401">
    <property type="term" value="P:phosphoenolpyruvate-dependent sugar phosphotransferase system"/>
    <property type="evidence" value="ECO:0007669"/>
    <property type="project" value="InterPro"/>
</dbReference>
<dbReference type="Pfam" id="PF02378">
    <property type="entry name" value="PTS_EIIC"/>
    <property type="match status" value="1"/>
</dbReference>
<name>A0A5D8QE95_9THEO</name>
<keyword evidence="2 8" id="KW-0813">Transport</keyword>
<sequence>MDKLESRLMPIAEYVSKNKYLISIRDGFLISMPLLVVGSIFMLISNFPVQPWIDLLKNTTLAGTSIASYFSNVTNATFSIMAIFVVIGIGYNYAKQENTNMIFGAAIAVLSWFMLMPFTTMYTPEGASKAVQVTSIPLDWVGSKGIFIGILCAFLSVKIYKWVEDKGWTIKMPNGVPPTVGQSFAALFPIGAVVVVFFFIRVLFTLTPWGNAFDFIYKILQMPLQKVGDSLGAMMGIYLFAHILWFFGIHGTNITDSVFRPILYALSAENLAALQAGKPLPHIINTQFQDLFATYGGAGSTLSLLIAMFFFCRSKRIKELGRIAIIPGIFGINEPIIFGLPIVLNPTIAIPFIIVPMINILVSYITMAIGMVPVCNGVIMPWTTPPIISGFLSSGWQGALLQVFLIALGVVIYYPFIKTIDKQYIRDEAEVENNPKDDDISLDDLTF</sequence>
<evidence type="ECO:0000256" key="6">
    <source>
        <dbReference type="ARBA" id="ARBA00022989"/>
    </source>
</evidence>
<keyword evidence="12" id="KW-1185">Reference proteome</keyword>
<reference evidence="11 12" key="1">
    <citation type="submission" date="2019-08" db="EMBL/GenBank/DDBJ databases">
        <title>Calorimonas adulescens gen. nov., sp. nov., an anaerobic thermophilic bacterium from Sakhalin hot spring.</title>
        <authorList>
            <person name="Khomyakova M.A."/>
            <person name="Merkel A.Y."/>
            <person name="Novikov A."/>
            <person name="Bonch-Osmolovskaya E.A."/>
            <person name="Slobodkin A.I."/>
        </authorList>
    </citation>
    <scope>NUCLEOTIDE SEQUENCE [LARGE SCALE GENOMIC DNA]</scope>
    <source>
        <strain evidence="11 12">A05MB</strain>
    </source>
</reference>
<dbReference type="InterPro" id="IPR004796">
    <property type="entry name" value="PTS_IIC_cello"/>
</dbReference>
<dbReference type="InterPro" id="IPR051088">
    <property type="entry name" value="PTS_Sugar-EIIC/EIIB"/>
</dbReference>
<dbReference type="GO" id="GO:0008982">
    <property type="term" value="F:protein-N(PI)-phosphohistidine-sugar phosphotransferase activity"/>
    <property type="evidence" value="ECO:0007669"/>
    <property type="project" value="UniProtKB-UniRule"/>
</dbReference>
<evidence type="ECO:0000256" key="8">
    <source>
        <dbReference type="PIRNR" id="PIRNR006351"/>
    </source>
</evidence>
<evidence type="ECO:0000256" key="1">
    <source>
        <dbReference type="ARBA" id="ARBA00004651"/>
    </source>
</evidence>
<dbReference type="Proteomes" id="UP000322976">
    <property type="component" value="Unassembled WGS sequence"/>
</dbReference>
<keyword evidence="4 8" id="KW-0762">Sugar transport</keyword>
<comment type="subcellular location">
    <subcellularLocation>
        <location evidence="1">Cell membrane</location>
        <topology evidence="1">Multi-pass membrane protein</topology>
    </subcellularLocation>
</comment>
<gene>
    <name evidence="11" type="ORF">FWJ32_03280</name>
</gene>
<dbReference type="PROSITE" id="PS51105">
    <property type="entry name" value="PTS_EIIC_TYPE_3"/>
    <property type="match status" value="1"/>
</dbReference>
<dbReference type="AlphaFoldDB" id="A0A5D8QE95"/>
<feature type="transmembrane region" description="Helical" evidence="9">
    <location>
        <begin position="292"/>
        <end position="311"/>
    </location>
</feature>
<organism evidence="11 12">
    <name type="scientific">Calorimonas adulescens</name>
    <dbReference type="NCBI Taxonomy" id="2606906"/>
    <lineage>
        <taxon>Bacteria</taxon>
        <taxon>Bacillati</taxon>
        <taxon>Bacillota</taxon>
        <taxon>Clostridia</taxon>
        <taxon>Thermoanaerobacterales</taxon>
        <taxon>Thermoanaerobacteraceae</taxon>
        <taxon>Calorimonas</taxon>
    </lineage>
</organism>
<dbReference type="GO" id="GO:0005886">
    <property type="term" value="C:plasma membrane"/>
    <property type="evidence" value="ECO:0007669"/>
    <property type="project" value="UniProtKB-SubCell"/>
</dbReference>
<keyword evidence="3 8" id="KW-1003">Cell membrane</keyword>
<dbReference type="NCBIfam" id="TIGR00410">
    <property type="entry name" value="lacE"/>
    <property type="match status" value="1"/>
</dbReference>
<evidence type="ECO:0000313" key="12">
    <source>
        <dbReference type="Proteomes" id="UP000322976"/>
    </source>
</evidence>
<evidence type="ECO:0000256" key="7">
    <source>
        <dbReference type="ARBA" id="ARBA00023136"/>
    </source>
</evidence>
<keyword evidence="5 9" id="KW-0812">Transmembrane</keyword>